<keyword evidence="5 7" id="KW-0802">TPR repeat</keyword>
<dbReference type="Pfam" id="PF04049">
    <property type="entry name" value="ANAPC8"/>
    <property type="match status" value="2"/>
</dbReference>
<dbReference type="PANTHER" id="PTHR12558">
    <property type="entry name" value="CELL DIVISION CYCLE 16,23,27"/>
    <property type="match status" value="1"/>
</dbReference>
<dbReference type="GO" id="GO:0016567">
    <property type="term" value="P:protein ubiquitination"/>
    <property type="evidence" value="ECO:0007669"/>
    <property type="project" value="TreeGrafter"/>
</dbReference>
<reference evidence="9" key="2">
    <citation type="journal article" date="2023" name="Microbiol Resour">
        <title>Decontamination and Annotation of the Draft Genome Sequence of the Oomycete Lagenidium giganteum ARSEF 373.</title>
        <authorList>
            <person name="Morgan W.R."/>
            <person name="Tartar A."/>
        </authorList>
    </citation>
    <scope>NUCLEOTIDE SEQUENCE</scope>
    <source>
        <strain evidence="9">ARSEF 373</strain>
    </source>
</reference>
<evidence type="ECO:0000256" key="2">
    <source>
        <dbReference type="ARBA" id="ARBA00022737"/>
    </source>
</evidence>
<feature type="repeat" description="TPR" evidence="7">
    <location>
        <begin position="367"/>
        <end position="400"/>
    </location>
</feature>
<feature type="domain" description="Cdc23" evidence="8">
    <location>
        <begin position="12"/>
        <end position="192"/>
    </location>
</feature>
<keyword evidence="2" id="KW-0677">Repeat</keyword>
<feature type="repeat" description="TPR" evidence="7">
    <location>
        <begin position="469"/>
        <end position="502"/>
    </location>
</feature>
<organism evidence="9 10">
    <name type="scientific">Lagenidium giganteum</name>
    <dbReference type="NCBI Taxonomy" id="4803"/>
    <lineage>
        <taxon>Eukaryota</taxon>
        <taxon>Sar</taxon>
        <taxon>Stramenopiles</taxon>
        <taxon>Oomycota</taxon>
        <taxon>Peronosporomycetes</taxon>
        <taxon>Pythiales</taxon>
        <taxon>Pythiaceae</taxon>
    </lineage>
</organism>
<dbReference type="Pfam" id="PF00515">
    <property type="entry name" value="TPR_1"/>
    <property type="match status" value="1"/>
</dbReference>
<dbReference type="Gene3D" id="1.25.40.10">
    <property type="entry name" value="Tetratricopeptide repeat domain"/>
    <property type="match status" value="2"/>
</dbReference>
<dbReference type="InterPro" id="IPR019734">
    <property type="entry name" value="TPR_rpt"/>
</dbReference>
<dbReference type="SUPFAM" id="SSF48452">
    <property type="entry name" value="TPR-like"/>
    <property type="match status" value="2"/>
</dbReference>
<keyword evidence="3" id="KW-0498">Mitosis</keyword>
<evidence type="ECO:0000313" key="10">
    <source>
        <dbReference type="Proteomes" id="UP001146120"/>
    </source>
</evidence>
<gene>
    <name evidence="9" type="ORF">N0F65_007145</name>
</gene>
<feature type="repeat" description="TPR" evidence="7">
    <location>
        <begin position="435"/>
        <end position="468"/>
    </location>
</feature>
<keyword evidence="1" id="KW-0132">Cell division</keyword>
<dbReference type="GO" id="GO:0005680">
    <property type="term" value="C:anaphase-promoting complex"/>
    <property type="evidence" value="ECO:0007669"/>
    <property type="project" value="InterPro"/>
</dbReference>
<evidence type="ECO:0000256" key="3">
    <source>
        <dbReference type="ARBA" id="ARBA00022776"/>
    </source>
</evidence>
<feature type="domain" description="Cdc23" evidence="8">
    <location>
        <begin position="224"/>
        <end position="306"/>
    </location>
</feature>
<dbReference type="EMBL" id="DAKRPA010000109">
    <property type="protein sequence ID" value="DAZ98338.1"/>
    <property type="molecule type" value="Genomic_DNA"/>
</dbReference>
<dbReference type="GO" id="GO:0051301">
    <property type="term" value="P:cell division"/>
    <property type="evidence" value="ECO:0007669"/>
    <property type="project" value="UniProtKB-KW"/>
</dbReference>
<name>A0AAV2YY66_9STRA</name>
<evidence type="ECO:0000256" key="5">
    <source>
        <dbReference type="ARBA" id="ARBA00022803"/>
    </source>
</evidence>
<dbReference type="GO" id="GO:0045842">
    <property type="term" value="P:positive regulation of mitotic metaphase/anaphase transition"/>
    <property type="evidence" value="ECO:0007669"/>
    <property type="project" value="TreeGrafter"/>
</dbReference>
<keyword evidence="4" id="KW-0833">Ubl conjugation pathway</keyword>
<dbReference type="AlphaFoldDB" id="A0AAV2YY66"/>
<evidence type="ECO:0000256" key="6">
    <source>
        <dbReference type="ARBA" id="ARBA00023306"/>
    </source>
</evidence>
<dbReference type="GO" id="GO:0031145">
    <property type="term" value="P:anaphase-promoting complex-dependent catabolic process"/>
    <property type="evidence" value="ECO:0007669"/>
    <property type="project" value="TreeGrafter"/>
</dbReference>
<sequence>MGGEMEETHAIVSQLRSAVRELRVRGIKHAAKFAAELLLGVPPVLRSRVRAQVSGWYDEDDVQDGAGDGEHDRYEAAKASFDMGDYRRAHHVLRSGLGGAASLALQPALPAAMSKKAFFLLHYALYLAGEKTKEEVDLETSVTGATKEMQANTTRNGVNPHLKELYLSLGAAYQKQQLDGFGLYLFAVVLKRLGYATTSGRTSMDDRDSPVKTAGSNAEAVPMRSVLIDAIAQYPWNWSAWMELAAQSPFTTDAENAVLSRACPWMFRFFQAHVLLEQQQNDGARQLLDHLQAIFPHSTYILAQKALTCYHMRDFDQAQEHFEALALVDPYRVETMDVYSNVLYVKEDKTELSRLAHRMLRVDKYRPETCCIIGNYYSLKNDHERAIVYFHRALKLDPNFLSAWTLIGHEYVELKNTSAAIDAYRHAVDLNERDYRAWYGLGQAYEILNMYLYSIYYYRKAAAIRPYDARMWCALGGCYEKLNKSSEAIACFKRAVGNQDREGLAAYQLGRIFALRNQQHEAARYYQVYLGLRELPTTTESELKQEQDKHLMPLPPGHAKQNALSINVDTPQALGAILFLANYYKQMGCYTEAGLFCNRLLDLQGPEKEEAKALLREMRSLEAAAAVGAPRS</sequence>
<proteinExistence type="predicted"/>
<protein>
    <recommendedName>
        <fullName evidence="8">Cdc23 domain-containing protein</fullName>
    </recommendedName>
</protein>
<evidence type="ECO:0000259" key="8">
    <source>
        <dbReference type="Pfam" id="PF04049"/>
    </source>
</evidence>
<evidence type="ECO:0000256" key="7">
    <source>
        <dbReference type="PROSITE-ProRule" id="PRU00339"/>
    </source>
</evidence>
<evidence type="ECO:0000256" key="1">
    <source>
        <dbReference type="ARBA" id="ARBA00022618"/>
    </source>
</evidence>
<keyword evidence="6" id="KW-0131">Cell cycle</keyword>
<dbReference type="Proteomes" id="UP001146120">
    <property type="component" value="Unassembled WGS sequence"/>
</dbReference>
<dbReference type="PANTHER" id="PTHR12558:SF10">
    <property type="entry name" value="CELL DIVISION CYCLE PROTEIN 23 HOMOLOG"/>
    <property type="match status" value="1"/>
</dbReference>
<evidence type="ECO:0000256" key="4">
    <source>
        <dbReference type="ARBA" id="ARBA00022786"/>
    </source>
</evidence>
<dbReference type="InterPro" id="IPR011990">
    <property type="entry name" value="TPR-like_helical_dom_sf"/>
</dbReference>
<feature type="repeat" description="TPR" evidence="7">
    <location>
        <begin position="401"/>
        <end position="434"/>
    </location>
</feature>
<comment type="caution">
    <text evidence="9">The sequence shown here is derived from an EMBL/GenBank/DDBJ whole genome shotgun (WGS) entry which is preliminary data.</text>
</comment>
<dbReference type="InterPro" id="IPR007192">
    <property type="entry name" value="APC8"/>
</dbReference>
<dbReference type="Pfam" id="PF13414">
    <property type="entry name" value="TPR_11"/>
    <property type="match status" value="1"/>
</dbReference>
<dbReference type="PROSITE" id="PS50005">
    <property type="entry name" value="TPR"/>
    <property type="match status" value="4"/>
</dbReference>
<keyword evidence="10" id="KW-1185">Reference proteome</keyword>
<evidence type="ECO:0000313" key="9">
    <source>
        <dbReference type="EMBL" id="DAZ98338.1"/>
    </source>
</evidence>
<dbReference type="SMART" id="SM00028">
    <property type="entry name" value="TPR"/>
    <property type="match status" value="7"/>
</dbReference>
<accession>A0AAV2YY66</accession>
<dbReference type="Pfam" id="PF13181">
    <property type="entry name" value="TPR_8"/>
    <property type="match status" value="1"/>
</dbReference>
<reference evidence="9" key="1">
    <citation type="submission" date="2022-11" db="EMBL/GenBank/DDBJ databases">
        <authorList>
            <person name="Morgan W.R."/>
            <person name="Tartar A."/>
        </authorList>
    </citation>
    <scope>NUCLEOTIDE SEQUENCE</scope>
    <source>
        <strain evidence="9">ARSEF 373</strain>
    </source>
</reference>